<feature type="transmembrane region" description="Helical" evidence="7">
    <location>
        <begin position="236"/>
        <end position="261"/>
    </location>
</feature>
<dbReference type="AlphaFoldDB" id="A0AAU8K5G8"/>
<comment type="subcellular location">
    <subcellularLocation>
        <location evidence="1">Cell membrane</location>
        <topology evidence="1">Multi-pass membrane protein</topology>
    </subcellularLocation>
</comment>
<keyword evidence="4 7" id="KW-1133">Transmembrane helix</keyword>
<proteinExistence type="inferred from homology"/>
<evidence type="ECO:0000256" key="5">
    <source>
        <dbReference type="ARBA" id="ARBA00023136"/>
    </source>
</evidence>
<evidence type="ECO:0000259" key="8">
    <source>
        <dbReference type="Pfam" id="PF02687"/>
    </source>
</evidence>
<dbReference type="PANTHER" id="PTHR30572:SF4">
    <property type="entry name" value="ABC TRANSPORTER PERMEASE YTRF"/>
    <property type="match status" value="1"/>
</dbReference>
<evidence type="ECO:0000256" key="6">
    <source>
        <dbReference type="ARBA" id="ARBA00038076"/>
    </source>
</evidence>
<dbReference type="EMBL" id="CP159872">
    <property type="protein sequence ID" value="XCM83259.1"/>
    <property type="molecule type" value="Genomic_DNA"/>
</dbReference>
<evidence type="ECO:0000313" key="9">
    <source>
        <dbReference type="EMBL" id="XCM83259.1"/>
    </source>
</evidence>
<feature type="transmembrane region" description="Helical" evidence="7">
    <location>
        <begin position="340"/>
        <end position="358"/>
    </location>
</feature>
<feature type="domain" description="ABC3 transporter permease C-terminal" evidence="8">
    <location>
        <begin position="63"/>
        <end position="183"/>
    </location>
</feature>
<feature type="transmembrane region" description="Helical" evidence="7">
    <location>
        <begin position="207"/>
        <end position="224"/>
    </location>
</feature>
<feature type="transmembrane region" description="Helical" evidence="7">
    <location>
        <begin position="379"/>
        <end position="403"/>
    </location>
</feature>
<reference evidence="9" key="1">
    <citation type="submission" date="2024-06" db="EMBL/GenBank/DDBJ databases">
        <title>The genome sequences of Kitasatospora sp. strain HUAS MG31.</title>
        <authorList>
            <person name="Mo P."/>
        </authorList>
    </citation>
    <scope>NUCLEOTIDE SEQUENCE</scope>
    <source>
        <strain evidence="9">HUAS MG31</strain>
    </source>
</reference>
<dbReference type="RefSeq" id="WP_354644194.1">
    <property type="nucleotide sequence ID" value="NZ_CP159872.1"/>
</dbReference>
<keyword evidence="2" id="KW-1003">Cell membrane</keyword>
<dbReference type="InterPro" id="IPR050250">
    <property type="entry name" value="Macrolide_Exporter_MacB"/>
</dbReference>
<dbReference type="KEGG" id="kcm:ABWK59_32195"/>
<feature type="transmembrane region" description="Helical" evidence="7">
    <location>
        <begin position="153"/>
        <end position="175"/>
    </location>
</feature>
<evidence type="ECO:0000256" key="2">
    <source>
        <dbReference type="ARBA" id="ARBA00022475"/>
    </source>
</evidence>
<dbReference type="Pfam" id="PF02687">
    <property type="entry name" value="FtsX"/>
    <property type="match status" value="2"/>
</dbReference>
<dbReference type="PANTHER" id="PTHR30572">
    <property type="entry name" value="MEMBRANE COMPONENT OF TRANSPORTER-RELATED"/>
    <property type="match status" value="1"/>
</dbReference>
<dbReference type="GO" id="GO:0005886">
    <property type="term" value="C:plasma membrane"/>
    <property type="evidence" value="ECO:0007669"/>
    <property type="project" value="UniProtKB-SubCell"/>
</dbReference>
<organism evidence="9">
    <name type="scientific">Kitasatospora camelliae</name>
    <dbReference type="NCBI Taxonomy" id="3156397"/>
    <lineage>
        <taxon>Bacteria</taxon>
        <taxon>Bacillati</taxon>
        <taxon>Actinomycetota</taxon>
        <taxon>Actinomycetes</taxon>
        <taxon>Kitasatosporales</taxon>
        <taxon>Streptomycetaceae</taxon>
        <taxon>Kitasatospora</taxon>
    </lineage>
</organism>
<evidence type="ECO:0000256" key="7">
    <source>
        <dbReference type="SAM" id="Phobius"/>
    </source>
</evidence>
<dbReference type="InterPro" id="IPR003838">
    <property type="entry name" value="ABC3_permease_C"/>
</dbReference>
<keyword evidence="5 7" id="KW-0472">Membrane</keyword>
<evidence type="ECO:0000256" key="4">
    <source>
        <dbReference type="ARBA" id="ARBA00022989"/>
    </source>
</evidence>
<name>A0AAU8K5G8_9ACTN</name>
<comment type="similarity">
    <text evidence="6">Belongs to the ABC-4 integral membrane protein family.</text>
</comment>
<feature type="transmembrane region" description="Helical" evidence="7">
    <location>
        <begin position="423"/>
        <end position="446"/>
    </location>
</feature>
<sequence length="463" mass="46574">MIGPALGQLRLRPAAFAGVATALVTAVGALTLFGTLAAARQAAPPGTGRAETGPGLLVIAAAFGEIAVLVAFFVLVNALGYAVRQQHRELTLLRTVAATPRQIRALVRRQTVLLTAVAAPAGWAAGTAGARWFLGELTARRMAPAGLHARLTLPVAAGSALLALLVALAATALAARRITRTAPAAALAESTTGTADRGSRAGLARTALGLIVLAGGGVLCTVIARQPAEKAGQATLLVTLLLLAGLALCGPALARALAALLGPPARLAAPRAGWLAAANLRGHAHRLSAAVVPITLLTGFSGTMLLMTRTVEHHLQGRAAAAGLATVTSPGDVWLRQAETGLLAGFTAVATVNTLAALTADRRREFALLALVGATRRQIARMLTVEALLTTAIGVLLGAAVAWTATAAFAHALTGTAAPAVPWAGFGRIAATALLLTAPGILLAGLRATAGPAVDRLTGGRRD</sequence>
<dbReference type="GO" id="GO:0022857">
    <property type="term" value="F:transmembrane transporter activity"/>
    <property type="evidence" value="ECO:0007669"/>
    <property type="project" value="TreeGrafter"/>
</dbReference>
<feature type="domain" description="ABC3 transporter permease C-terminal" evidence="8">
    <location>
        <begin position="343"/>
        <end position="449"/>
    </location>
</feature>
<feature type="transmembrane region" description="Helical" evidence="7">
    <location>
        <begin position="111"/>
        <end position="133"/>
    </location>
</feature>
<feature type="transmembrane region" description="Helical" evidence="7">
    <location>
        <begin position="58"/>
        <end position="83"/>
    </location>
</feature>
<accession>A0AAU8K5G8</accession>
<keyword evidence="3 7" id="KW-0812">Transmembrane</keyword>
<evidence type="ECO:0000256" key="3">
    <source>
        <dbReference type="ARBA" id="ARBA00022692"/>
    </source>
</evidence>
<protein>
    <submittedName>
        <fullName evidence="9">ABC transporter permease</fullName>
    </submittedName>
</protein>
<evidence type="ECO:0000256" key="1">
    <source>
        <dbReference type="ARBA" id="ARBA00004651"/>
    </source>
</evidence>
<gene>
    <name evidence="9" type="ORF">ABWK59_32195</name>
</gene>
<feature type="transmembrane region" description="Helical" evidence="7">
    <location>
        <begin position="287"/>
        <end position="307"/>
    </location>
</feature>